<dbReference type="GO" id="GO:0005634">
    <property type="term" value="C:nucleus"/>
    <property type="evidence" value="ECO:0000318"/>
    <property type="project" value="GO_Central"/>
</dbReference>
<dbReference type="GO" id="GO:0000160">
    <property type="term" value="P:phosphorelay signal transduction system"/>
    <property type="evidence" value="ECO:0000318"/>
    <property type="project" value="GO_Central"/>
</dbReference>
<dbReference type="PANTHER" id="PTHR28242">
    <property type="entry name" value="PHOSPHORELAY INTERMEDIATE PROTEIN YPD1"/>
    <property type="match status" value="1"/>
</dbReference>
<proteinExistence type="predicted"/>
<dbReference type="Gene3D" id="1.20.120.160">
    <property type="entry name" value="HPT domain"/>
    <property type="match status" value="1"/>
</dbReference>
<dbReference type="GO" id="GO:0009736">
    <property type="term" value="P:cytokinin-activated signaling pathway"/>
    <property type="evidence" value="ECO:0000318"/>
    <property type="project" value="GO_Central"/>
</dbReference>
<dbReference type="GO" id="GO:0043424">
    <property type="term" value="F:protein histidine kinase binding"/>
    <property type="evidence" value="ECO:0000318"/>
    <property type="project" value="GO_Central"/>
</dbReference>
<comment type="domain">
    <text evidence="4">Histidine-containing phosphotransfer domain (HPt) contains an active histidine that mediates the phosphotransfer.</text>
</comment>
<keyword evidence="3" id="KW-0597">Phosphoprotein</keyword>
<dbReference type="PANTHER" id="PTHR28242:SF30">
    <property type="entry name" value="HISTIDINE-CONTAINING PHOSPHOTRANSFER PROTEIN 2"/>
    <property type="match status" value="1"/>
</dbReference>
<dbReference type="AlphaFoldDB" id="A0A3N7FJ97"/>
<organism evidence="6 7">
    <name type="scientific">Populus trichocarpa</name>
    <name type="common">Western balsam poplar</name>
    <name type="synonym">Populus balsamifera subsp. trichocarpa</name>
    <dbReference type="NCBI Taxonomy" id="3694"/>
    <lineage>
        <taxon>Eukaryota</taxon>
        <taxon>Viridiplantae</taxon>
        <taxon>Streptophyta</taxon>
        <taxon>Embryophyta</taxon>
        <taxon>Tracheophyta</taxon>
        <taxon>Spermatophyta</taxon>
        <taxon>Magnoliopsida</taxon>
        <taxon>eudicotyledons</taxon>
        <taxon>Gunneridae</taxon>
        <taxon>Pentapetalae</taxon>
        <taxon>rosids</taxon>
        <taxon>fabids</taxon>
        <taxon>Malpighiales</taxon>
        <taxon>Salicaceae</taxon>
        <taxon>Saliceae</taxon>
        <taxon>Populus</taxon>
    </lineage>
</organism>
<sequence length="149" mass="17256">MGGPNIWEEQRNFVKNLHEQGILDSRFDEILDLPRENPQFVIDLVTKFCSDAENSIAALIRYHNEPDINYPKVIDRAHQIKGASSCIGGHRMALASRELRYACEDKDKDRCFAAFCKTKDEYQILKEKFNIILQMERNMIPGESKKGHQ</sequence>
<dbReference type="STRING" id="3694.A0A3N7FJ97"/>
<dbReference type="PROSITE" id="PS50894">
    <property type="entry name" value="HPT"/>
    <property type="match status" value="1"/>
</dbReference>
<dbReference type="Proteomes" id="UP000006729">
    <property type="component" value="Chromosome 9"/>
</dbReference>
<keyword evidence="2 4" id="KW-0902">Two-component regulatory system</keyword>
<feature type="domain" description="HPt" evidence="5">
    <location>
        <begin position="37"/>
        <end position="139"/>
    </location>
</feature>
<dbReference type="InParanoid" id="A0A3N7FJ97"/>
<keyword evidence="1 4" id="KW-0932">Cytokinin signaling pathway</keyword>
<protein>
    <recommendedName>
        <fullName evidence="4">Histidine-containing phosphotransfer protein</fullName>
    </recommendedName>
</protein>
<dbReference type="GO" id="GO:0005829">
    <property type="term" value="C:cytosol"/>
    <property type="evidence" value="ECO:0007669"/>
    <property type="project" value="UniProtKB-SubCell"/>
</dbReference>
<evidence type="ECO:0000256" key="1">
    <source>
        <dbReference type="ARBA" id="ARBA00022864"/>
    </source>
</evidence>
<comment type="function">
    <text evidence="4">Functions as a two-component phosphorelay mediators between cytokinin sensor histidine kinases and response regulators (B-type ARRs). Plays an important role in propagating cytokinin signal transduction.</text>
</comment>
<accession>A0A3N7FJ97</accession>
<feature type="modified residue" description="Phosphohistidine" evidence="3">
    <location>
        <position position="78"/>
    </location>
</feature>
<evidence type="ECO:0000256" key="4">
    <source>
        <dbReference type="RuleBase" id="RU369004"/>
    </source>
</evidence>
<name>A0A3N7FJ97_POPTR</name>
<dbReference type="InterPro" id="IPR036641">
    <property type="entry name" value="HPT_dom_sf"/>
</dbReference>
<reference evidence="6 7" key="1">
    <citation type="journal article" date="2006" name="Science">
        <title>The genome of black cottonwood, Populus trichocarpa (Torr. &amp; Gray).</title>
        <authorList>
            <person name="Tuskan G.A."/>
            <person name="Difazio S."/>
            <person name="Jansson S."/>
            <person name="Bohlmann J."/>
            <person name="Grigoriev I."/>
            <person name="Hellsten U."/>
            <person name="Putnam N."/>
            <person name="Ralph S."/>
            <person name="Rombauts S."/>
            <person name="Salamov A."/>
            <person name="Schein J."/>
            <person name="Sterck L."/>
            <person name="Aerts A."/>
            <person name="Bhalerao R.R."/>
            <person name="Bhalerao R.P."/>
            <person name="Blaudez D."/>
            <person name="Boerjan W."/>
            <person name="Brun A."/>
            <person name="Brunner A."/>
            <person name="Busov V."/>
            <person name="Campbell M."/>
            <person name="Carlson J."/>
            <person name="Chalot M."/>
            <person name="Chapman J."/>
            <person name="Chen G.L."/>
            <person name="Cooper D."/>
            <person name="Coutinho P.M."/>
            <person name="Couturier J."/>
            <person name="Covert S."/>
            <person name="Cronk Q."/>
            <person name="Cunningham R."/>
            <person name="Davis J."/>
            <person name="Degroeve S."/>
            <person name="Dejardin A."/>
            <person name="Depamphilis C."/>
            <person name="Detter J."/>
            <person name="Dirks B."/>
            <person name="Dubchak I."/>
            <person name="Duplessis S."/>
            <person name="Ehlting J."/>
            <person name="Ellis B."/>
            <person name="Gendler K."/>
            <person name="Goodstein D."/>
            <person name="Gribskov M."/>
            <person name="Grimwood J."/>
            <person name="Groover A."/>
            <person name="Gunter L."/>
            <person name="Hamberger B."/>
            <person name="Heinze B."/>
            <person name="Helariutta Y."/>
            <person name="Henrissat B."/>
            <person name="Holligan D."/>
            <person name="Holt R."/>
            <person name="Huang W."/>
            <person name="Islam-Faridi N."/>
            <person name="Jones S."/>
            <person name="Jones-Rhoades M."/>
            <person name="Jorgensen R."/>
            <person name="Joshi C."/>
            <person name="Kangasjarvi J."/>
            <person name="Karlsson J."/>
            <person name="Kelleher C."/>
            <person name="Kirkpatrick R."/>
            <person name="Kirst M."/>
            <person name="Kohler A."/>
            <person name="Kalluri U."/>
            <person name="Larimer F."/>
            <person name="Leebens-Mack J."/>
            <person name="Leple J.C."/>
            <person name="Locascio P."/>
            <person name="Lou Y."/>
            <person name="Lucas S."/>
            <person name="Martin F."/>
            <person name="Montanini B."/>
            <person name="Napoli C."/>
            <person name="Nelson D.R."/>
            <person name="Nelson C."/>
            <person name="Nieminen K."/>
            <person name="Nilsson O."/>
            <person name="Pereda V."/>
            <person name="Peter G."/>
            <person name="Philippe R."/>
            <person name="Pilate G."/>
            <person name="Poliakov A."/>
            <person name="Razumovskaya J."/>
            <person name="Richardson P."/>
            <person name="Rinaldi C."/>
            <person name="Ritland K."/>
            <person name="Rouze P."/>
            <person name="Ryaboy D."/>
            <person name="Schmutz J."/>
            <person name="Schrader J."/>
            <person name="Segerman B."/>
            <person name="Shin H."/>
            <person name="Siddiqui A."/>
            <person name="Sterky F."/>
            <person name="Terry A."/>
            <person name="Tsai C.J."/>
            <person name="Uberbacher E."/>
            <person name="Unneberg P."/>
            <person name="Vahala J."/>
            <person name="Wall K."/>
            <person name="Wessler S."/>
            <person name="Yang G."/>
            <person name="Yin T."/>
            <person name="Douglas C."/>
            <person name="Marra M."/>
            <person name="Sandberg G."/>
            <person name="Van de Peer Y."/>
            <person name="Rokhsar D."/>
        </authorList>
    </citation>
    <scope>NUCLEOTIDE SEQUENCE [LARGE SCALE GENOMIC DNA]</scope>
    <source>
        <strain evidence="7">cv. Nisqually</strain>
    </source>
</reference>
<dbReference type="Pfam" id="PF01627">
    <property type="entry name" value="Hpt"/>
    <property type="match status" value="1"/>
</dbReference>
<keyword evidence="7" id="KW-1185">Reference proteome</keyword>
<dbReference type="GO" id="GO:0005737">
    <property type="term" value="C:cytoplasm"/>
    <property type="evidence" value="ECO:0000318"/>
    <property type="project" value="GO_Central"/>
</dbReference>
<comment type="subcellular location">
    <subcellularLocation>
        <location evidence="4">Cytoplasm</location>
        <location evidence="4">Cytosol</location>
    </subcellularLocation>
    <subcellularLocation>
        <location evidence="4">Nucleus</location>
    </subcellularLocation>
</comment>
<dbReference type="EMBL" id="CM009298">
    <property type="protein sequence ID" value="RQO95927.1"/>
    <property type="molecule type" value="Genomic_DNA"/>
</dbReference>
<evidence type="ECO:0000313" key="7">
    <source>
        <dbReference type="Proteomes" id="UP000006729"/>
    </source>
</evidence>
<evidence type="ECO:0000256" key="2">
    <source>
        <dbReference type="ARBA" id="ARBA00023012"/>
    </source>
</evidence>
<evidence type="ECO:0000256" key="3">
    <source>
        <dbReference type="PROSITE-ProRule" id="PRU00110"/>
    </source>
</evidence>
<evidence type="ECO:0000259" key="5">
    <source>
        <dbReference type="PROSITE" id="PS50894"/>
    </source>
</evidence>
<dbReference type="InterPro" id="IPR008207">
    <property type="entry name" value="Sig_transdc_His_kin_Hpt_dom"/>
</dbReference>
<evidence type="ECO:0000313" key="6">
    <source>
        <dbReference type="EMBL" id="RQO95927.1"/>
    </source>
</evidence>
<dbReference type="InterPro" id="IPR045871">
    <property type="entry name" value="AHP1-5/YPD1"/>
</dbReference>
<dbReference type="GO" id="GO:0009927">
    <property type="term" value="F:histidine phosphotransfer kinase activity"/>
    <property type="evidence" value="ECO:0000318"/>
    <property type="project" value="GO_Central"/>
</dbReference>
<dbReference type="SUPFAM" id="SSF47226">
    <property type="entry name" value="Histidine-containing phosphotransfer domain, HPT domain"/>
    <property type="match status" value="1"/>
</dbReference>
<gene>
    <name evidence="6" type="ORF">POPTR_009G146300</name>
</gene>